<name>A0A2P4XWV4_9STRA</name>
<organism evidence="3 4">
    <name type="scientific">Phytophthora palmivora</name>
    <dbReference type="NCBI Taxonomy" id="4796"/>
    <lineage>
        <taxon>Eukaryota</taxon>
        <taxon>Sar</taxon>
        <taxon>Stramenopiles</taxon>
        <taxon>Oomycota</taxon>
        <taxon>Peronosporomycetes</taxon>
        <taxon>Peronosporales</taxon>
        <taxon>Peronosporaceae</taxon>
        <taxon>Phytophthora</taxon>
    </lineage>
</organism>
<dbReference type="AlphaFoldDB" id="A0A2P4XWV4"/>
<dbReference type="InterPro" id="IPR012337">
    <property type="entry name" value="RNaseH-like_sf"/>
</dbReference>
<reference evidence="3 4" key="1">
    <citation type="journal article" date="2017" name="Genome Biol. Evol.">
        <title>Phytophthora megakarya and P. palmivora, closely related causal agents of cacao black pod rot, underwent increases in genome sizes and gene numbers by different mechanisms.</title>
        <authorList>
            <person name="Ali S.S."/>
            <person name="Shao J."/>
            <person name="Lary D.J."/>
            <person name="Kronmiller B."/>
            <person name="Shen D."/>
            <person name="Strem M.D."/>
            <person name="Amoako-Attah I."/>
            <person name="Akrofi A.Y."/>
            <person name="Begoude B.A."/>
            <person name="Ten Hoopen G.M."/>
            <person name="Coulibaly K."/>
            <person name="Kebe B.I."/>
            <person name="Melnick R.L."/>
            <person name="Guiltinan M.J."/>
            <person name="Tyler B.M."/>
            <person name="Meinhardt L.W."/>
            <person name="Bailey B.A."/>
        </authorList>
    </citation>
    <scope>NUCLEOTIDE SEQUENCE [LARGE SCALE GENOMIC DNA]</scope>
    <source>
        <strain evidence="4">sbr112.9</strain>
    </source>
</reference>
<dbReference type="PROSITE" id="PS50013">
    <property type="entry name" value="CHROMO_2"/>
    <property type="match status" value="1"/>
</dbReference>
<proteinExistence type="predicted"/>
<dbReference type="Pfam" id="PF24626">
    <property type="entry name" value="SH3_Tf2-1"/>
    <property type="match status" value="1"/>
</dbReference>
<evidence type="ECO:0000259" key="1">
    <source>
        <dbReference type="PROSITE" id="PS50013"/>
    </source>
</evidence>
<dbReference type="InterPro" id="IPR016197">
    <property type="entry name" value="Chromo-like_dom_sf"/>
</dbReference>
<dbReference type="Gene3D" id="3.30.420.10">
    <property type="entry name" value="Ribonuclease H-like superfamily/Ribonuclease H"/>
    <property type="match status" value="1"/>
</dbReference>
<dbReference type="InterPro" id="IPR023780">
    <property type="entry name" value="Chromo_domain"/>
</dbReference>
<dbReference type="PANTHER" id="PTHR35046">
    <property type="entry name" value="ZINC KNUCKLE (CCHC-TYPE) FAMILY PROTEIN"/>
    <property type="match status" value="1"/>
</dbReference>
<dbReference type="SUPFAM" id="SSF53098">
    <property type="entry name" value="Ribonuclease H-like"/>
    <property type="match status" value="1"/>
</dbReference>
<feature type="domain" description="Chromo" evidence="1">
    <location>
        <begin position="228"/>
        <end position="265"/>
    </location>
</feature>
<dbReference type="EMBL" id="NCKW01007566">
    <property type="protein sequence ID" value="POM70025.1"/>
    <property type="molecule type" value="Genomic_DNA"/>
</dbReference>
<protein>
    <submittedName>
        <fullName evidence="3">Retrotransposon protein, Ty3-gypsy subclass</fullName>
    </submittedName>
</protein>
<dbReference type="InterPro" id="IPR000953">
    <property type="entry name" value="Chromo/chromo_shadow_dom"/>
</dbReference>
<comment type="caution">
    <text evidence="3">The sequence shown here is derived from an EMBL/GenBank/DDBJ whole genome shotgun (WGS) entry which is preliminary data.</text>
</comment>
<dbReference type="Pfam" id="PF00385">
    <property type="entry name" value="Chromo"/>
    <property type="match status" value="1"/>
</dbReference>
<dbReference type="OrthoDB" id="127748at2759"/>
<dbReference type="InterPro" id="IPR036397">
    <property type="entry name" value="RNaseH_sf"/>
</dbReference>
<dbReference type="InterPro" id="IPR001584">
    <property type="entry name" value="Integrase_cat-core"/>
</dbReference>
<sequence>MMRSVRAYVKSCETCQRTKARNTKPPGLLQSQPIPRGRWTHVAMDFIVSLPMTRSKSDAVLVVVDQLTKRAHFVTCKGTATAREGAELYRDRIFALHGVPLEILSDRDPKFTATVWTTLCTIASDRMSEYYDANRPVQSFDVGEGVLLSTENLANYHAGTTKAKLGARWIGPYAIVSRLGHDYYELKLPQGVKFHPVFHTSYLKPYIRSNGREQRTFKVLLPDNTEGELVEDIVDFKRTRGKAIYKVKWLGQARCTWEPLANLKY</sequence>
<dbReference type="SUPFAM" id="SSF54160">
    <property type="entry name" value="Chromo domain-like"/>
    <property type="match status" value="1"/>
</dbReference>
<dbReference type="Proteomes" id="UP000237271">
    <property type="component" value="Unassembled WGS sequence"/>
</dbReference>
<dbReference type="GO" id="GO:0015074">
    <property type="term" value="P:DNA integration"/>
    <property type="evidence" value="ECO:0007669"/>
    <property type="project" value="InterPro"/>
</dbReference>
<evidence type="ECO:0000313" key="3">
    <source>
        <dbReference type="EMBL" id="POM70025.1"/>
    </source>
</evidence>
<evidence type="ECO:0000313" key="4">
    <source>
        <dbReference type="Proteomes" id="UP000237271"/>
    </source>
</evidence>
<feature type="non-terminal residue" evidence="3">
    <location>
        <position position="265"/>
    </location>
</feature>
<dbReference type="InterPro" id="IPR056924">
    <property type="entry name" value="SH3_Tf2-1"/>
</dbReference>
<dbReference type="Gene3D" id="2.40.50.40">
    <property type="match status" value="1"/>
</dbReference>
<dbReference type="GO" id="GO:0003676">
    <property type="term" value="F:nucleic acid binding"/>
    <property type="evidence" value="ECO:0007669"/>
    <property type="project" value="InterPro"/>
</dbReference>
<evidence type="ECO:0000259" key="2">
    <source>
        <dbReference type="PROSITE" id="PS50994"/>
    </source>
</evidence>
<dbReference type="PROSITE" id="PS50994">
    <property type="entry name" value="INTEGRASE"/>
    <property type="match status" value="1"/>
</dbReference>
<accession>A0A2P4XWV4</accession>
<keyword evidence="4" id="KW-1185">Reference proteome</keyword>
<dbReference type="CDD" id="cd00024">
    <property type="entry name" value="CD_CSD"/>
    <property type="match status" value="1"/>
</dbReference>
<dbReference type="PANTHER" id="PTHR35046:SF26">
    <property type="entry name" value="RNA-DIRECTED DNA POLYMERASE"/>
    <property type="match status" value="1"/>
</dbReference>
<feature type="domain" description="Integrase catalytic" evidence="2">
    <location>
        <begin position="29"/>
        <end position="120"/>
    </location>
</feature>
<gene>
    <name evidence="3" type="ORF">PHPALM_13618</name>
</gene>